<dbReference type="Proteomes" id="UP000315995">
    <property type="component" value="Chromosome"/>
</dbReference>
<dbReference type="AlphaFoldDB" id="A0A4Y6PRH8"/>
<accession>A0A4Y6PRH8</accession>
<name>A0A4Y6PRH8_PERCE</name>
<evidence type="ECO:0000313" key="2">
    <source>
        <dbReference type="EMBL" id="QDG50840.1"/>
    </source>
</evidence>
<evidence type="ECO:0008006" key="4">
    <source>
        <dbReference type="Google" id="ProtNLM"/>
    </source>
</evidence>
<feature type="chain" id="PRO_5030106305" description="Lipoprotein" evidence="1">
    <location>
        <begin position="19"/>
        <end position="358"/>
    </location>
</feature>
<keyword evidence="3" id="KW-1185">Reference proteome</keyword>
<dbReference type="OrthoDB" id="5510929at2"/>
<organism evidence="2 3">
    <name type="scientific">Persicimonas caeni</name>
    <dbReference type="NCBI Taxonomy" id="2292766"/>
    <lineage>
        <taxon>Bacteria</taxon>
        <taxon>Deltaproteobacteria</taxon>
        <taxon>Bradymonadales</taxon>
        <taxon>Bradymonadaceae</taxon>
        <taxon>Persicimonas</taxon>
    </lineage>
</organism>
<evidence type="ECO:0000256" key="1">
    <source>
        <dbReference type="SAM" id="SignalP"/>
    </source>
</evidence>
<protein>
    <recommendedName>
        <fullName evidence="4">Lipoprotein</fullName>
    </recommendedName>
</protein>
<keyword evidence="1" id="KW-0732">Signal</keyword>
<gene>
    <name evidence="2" type="ORF">FIV42_08875</name>
</gene>
<sequence length="358" mass="38035">MKSPGQAIFFSLALLVGAAGCNIETTPSDQDADAGGDDTGRQVALTDGFYAERYGVGASWYDYDSQTHALTPRPFVYRVTSAQTDVAFRVVSYYDEEGTSGFFTLQTRPLDASTIVEFEIGDSVKEAPVCVDLETPAVVDCAEAHHVVLRTDLRVVPAAGFAVQDPWIYASTHFTSASPLTVQRAEGDSLEVLPDAWTRLPDAKSRRADSLLAGRLAALADGESSDVLVQATADMQLAAWSVTRVGDAELSFAASCEELATSEDAQTLPDVGGARRASIAVDADGASYVDLCAESGPTVVSRASEPAGALRMDVDSYDLIVERFDGQVSLRLPPGHLLWSTGRTDVAGTPDVPASLWE</sequence>
<proteinExistence type="predicted"/>
<dbReference type="PROSITE" id="PS51257">
    <property type="entry name" value="PROKAR_LIPOPROTEIN"/>
    <property type="match status" value="1"/>
</dbReference>
<dbReference type="RefSeq" id="WP_141197332.1">
    <property type="nucleotide sequence ID" value="NZ_CP041186.1"/>
</dbReference>
<accession>A0A5B8Y337</accession>
<feature type="signal peptide" evidence="1">
    <location>
        <begin position="1"/>
        <end position="18"/>
    </location>
</feature>
<evidence type="ECO:0000313" key="3">
    <source>
        <dbReference type="Proteomes" id="UP000315995"/>
    </source>
</evidence>
<reference evidence="2 3" key="1">
    <citation type="submission" date="2019-06" db="EMBL/GenBank/DDBJ databases">
        <title>Persicimonas caeni gen. nov., sp. nov., a predatory bacterium isolated from solar saltern.</title>
        <authorList>
            <person name="Wang S."/>
        </authorList>
    </citation>
    <scope>NUCLEOTIDE SEQUENCE [LARGE SCALE GENOMIC DNA]</scope>
    <source>
        <strain evidence="2 3">YN101</strain>
    </source>
</reference>
<dbReference type="EMBL" id="CP041186">
    <property type="protein sequence ID" value="QDG50840.1"/>
    <property type="molecule type" value="Genomic_DNA"/>
</dbReference>